<dbReference type="KEGG" id="bsia:CWD84_15605"/>
<feature type="transmembrane region" description="Helical" evidence="1">
    <location>
        <begin position="5"/>
        <end position="22"/>
    </location>
</feature>
<reference evidence="2 3" key="1">
    <citation type="submission" date="2017-11" db="EMBL/GenBank/DDBJ databases">
        <title>Genome sequence and genome mining of multiple bioactive secondary metabolites from a deep sea-derived Bacillus siamensis SCSIO 05746.</title>
        <authorList>
            <person name="Pan H.-Q."/>
            <person name="Ju J.-H."/>
        </authorList>
    </citation>
    <scope>NUCLEOTIDE SEQUENCE [LARGE SCALE GENOMIC DNA]</scope>
    <source>
        <strain evidence="2 3">SCSIO 05746</strain>
    </source>
</reference>
<keyword evidence="3" id="KW-1185">Reference proteome</keyword>
<gene>
    <name evidence="2" type="ORF">CWD84_15605</name>
</gene>
<name>A0AAI8HQC0_9BACI</name>
<sequence>MALRIVFMLMGLGFWFYFQYEYRPDMKANITLIGAIIAFTAAAFFQDIDKYREKREDEC</sequence>
<proteinExistence type="predicted"/>
<dbReference type="RefSeq" id="WP_044802090.1">
    <property type="nucleotide sequence ID" value="NZ_CP025001.1"/>
</dbReference>
<keyword evidence="1" id="KW-0812">Transmembrane</keyword>
<dbReference type="AlphaFoldDB" id="A0AAI8HQC0"/>
<dbReference type="EMBL" id="CP025001">
    <property type="protein sequence ID" value="AUJ78150.1"/>
    <property type="molecule type" value="Genomic_DNA"/>
</dbReference>
<organism evidence="2 3">
    <name type="scientific">Bacillus siamensis</name>
    <dbReference type="NCBI Taxonomy" id="659243"/>
    <lineage>
        <taxon>Bacteria</taxon>
        <taxon>Bacillati</taxon>
        <taxon>Bacillota</taxon>
        <taxon>Bacilli</taxon>
        <taxon>Bacillales</taxon>
        <taxon>Bacillaceae</taxon>
        <taxon>Bacillus</taxon>
        <taxon>Bacillus amyloliquefaciens group</taxon>
    </lineage>
</organism>
<dbReference type="Proteomes" id="UP000234366">
    <property type="component" value="Chromosome"/>
</dbReference>
<feature type="transmembrane region" description="Helical" evidence="1">
    <location>
        <begin position="28"/>
        <end position="45"/>
    </location>
</feature>
<evidence type="ECO:0000256" key="1">
    <source>
        <dbReference type="SAM" id="Phobius"/>
    </source>
</evidence>
<keyword evidence="1" id="KW-0472">Membrane</keyword>
<evidence type="ECO:0000313" key="2">
    <source>
        <dbReference type="EMBL" id="AUJ78150.1"/>
    </source>
</evidence>
<keyword evidence="1" id="KW-1133">Transmembrane helix</keyword>
<accession>A0AAI8HQC0</accession>
<protein>
    <submittedName>
        <fullName evidence="2">Uncharacterized protein</fullName>
    </submittedName>
</protein>
<evidence type="ECO:0000313" key="3">
    <source>
        <dbReference type="Proteomes" id="UP000234366"/>
    </source>
</evidence>